<dbReference type="InterPro" id="IPR041685">
    <property type="entry name" value="AAA_GajA/Old/RecF-like"/>
</dbReference>
<reference evidence="2 3" key="1">
    <citation type="submission" date="2021-03" db="EMBL/GenBank/DDBJ databases">
        <title>Genome sequencing of Marinobacter sp. LPB0319.</title>
        <authorList>
            <person name="Kim J."/>
        </authorList>
    </citation>
    <scope>NUCLEOTIDE SEQUENCE [LARGE SCALE GENOMIC DNA]</scope>
    <source>
        <strain evidence="2 3">LPB0319</strain>
    </source>
</reference>
<dbReference type="Proteomes" id="UP000663555">
    <property type="component" value="Chromosome"/>
</dbReference>
<dbReference type="PANTHER" id="PTHR43581:SF4">
    <property type="entry name" value="ATP_GTP PHOSPHATASE"/>
    <property type="match status" value="1"/>
</dbReference>
<evidence type="ECO:0000313" key="2">
    <source>
        <dbReference type="EMBL" id="QSP93841.1"/>
    </source>
</evidence>
<evidence type="ECO:0000259" key="1">
    <source>
        <dbReference type="Pfam" id="PF13175"/>
    </source>
</evidence>
<gene>
    <name evidence="2" type="ORF">LPB19_11605</name>
</gene>
<dbReference type="Gene3D" id="3.40.50.300">
    <property type="entry name" value="P-loop containing nucleotide triphosphate hydrolases"/>
    <property type="match status" value="1"/>
</dbReference>
<dbReference type="PANTHER" id="PTHR43581">
    <property type="entry name" value="ATP/GTP PHOSPHATASE"/>
    <property type="match status" value="1"/>
</dbReference>
<dbReference type="Pfam" id="PF13175">
    <property type="entry name" value="AAA_15"/>
    <property type="match status" value="2"/>
</dbReference>
<feature type="domain" description="Endonuclease GajA/Old nuclease/RecF-like AAA" evidence="1">
    <location>
        <begin position="170"/>
        <end position="296"/>
    </location>
</feature>
<evidence type="ECO:0000313" key="3">
    <source>
        <dbReference type="Proteomes" id="UP000663555"/>
    </source>
</evidence>
<proteinExistence type="predicted"/>
<sequence>MKIIEKVEISYFRSVYSLSLAKCQDVNILIGQNDAGKSNILKALNLFFNNETELTSPVEFLEDLSRSRAEEARAAKGKTTIWIKVTFRNYENWSSLPETFVVKRTWTRYSDQPETVVVGSKKKIPNTTLGRFLSKIAFHYVPAVRGRDIFSHYLTMLHDALIDDEKAGISEASTGLVTRINQSTEEMAKDIEARLGFESSIGMPRDLKHLFTALDFTTKFSHHEVPLKKRGDGIQARHIPFILSFVASQSRKNHIWGYEEPENSLEMGRAFDLADQFQAEFARNNQIFLSTHSPAFYSLDQDNVKKWLVKSCDGHDFSGKATAAFSLDSVADFDKSVGVAALISERAKELHDQIELLQVSSEELRGRLQDAETPQVIVEGPTDVTILNHVYGLLYPDQAPIFEFISAASAKKVVSFVLGVADLGREYPFPITGLLDDDHEGRSQFNVNKQNSYRSLAGTQLRTLDGVRGIYLGFLPKPDWVTAAEATLKDQGREAQLPVTIETLVSKEFMAASIAAGEISFSDEMTKAKNANFEVPVNISDELGRHLEDDDRYLVQKVDEQSKIPFSEYFQANATLQDCEAFRPIFEWLETTVQLFQQARDE</sequence>
<accession>A0ABX7MNK8</accession>
<keyword evidence="3" id="KW-1185">Reference proteome</keyword>
<feature type="domain" description="Endonuclease GajA/Old nuclease/RecF-like AAA" evidence="1">
    <location>
        <begin position="4"/>
        <end position="90"/>
    </location>
</feature>
<dbReference type="InterPro" id="IPR027417">
    <property type="entry name" value="P-loop_NTPase"/>
</dbReference>
<organism evidence="2 3">
    <name type="scientific">Marinobacter salinisoli</name>
    <dbReference type="NCBI Taxonomy" id="2769486"/>
    <lineage>
        <taxon>Bacteria</taxon>
        <taxon>Pseudomonadati</taxon>
        <taxon>Pseudomonadota</taxon>
        <taxon>Gammaproteobacteria</taxon>
        <taxon>Pseudomonadales</taxon>
        <taxon>Marinobacteraceae</taxon>
        <taxon>Marinobacter</taxon>
    </lineage>
</organism>
<dbReference type="EMBL" id="CP071247">
    <property type="protein sequence ID" value="QSP93841.1"/>
    <property type="molecule type" value="Genomic_DNA"/>
</dbReference>
<dbReference type="SUPFAM" id="SSF52540">
    <property type="entry name" value="P-loop containing nucleoside triphosphate hydrolases"/>
    <property type="match status" value="1"/>
</dbReference>
<name>A0ABX7MNK8_9GAMM</name>
<dbReference type="RefSeq" id="WP_206643063.1">
    <property type="nucleotide sequence ID" value="NZ_CP071247.1"/>
</dbReference>
<dbReference type="InterPro" id="IPR051396">
    <property type="entry name" value="Bact_Antivir_Def_Nuclease"/>
</dbReference>
<protein>
    <submittedName>
        <fullName evidence="2">AAA family ATPase</fullName>
    </submittedName>
</protein>